<keyword evidence="13" id="KW-0411">Iron-sulfur</keyword>
<reference evidence="19 20" key="1">
    <citation type="submission" date="2019-08" db="EMBL/GenBank/DDBJ databases">
        <title>In-depth cultivation of the pig gut microbiome towards novel bacterial diversity and tailored functional studies.</title>
        <authorList>
            <person name="Wylensek D."/>
            <person name="Hitch T.C.A."/>
            <person name="Clavel T."/>
        </authorList>
    </citation>
    <scope>NUCLEOTIDE SEQUENCE [LARGE SCALE GENOMIC DNA]</scope>
    <source>
        <strain evidence="19 20">WCA-383-APC-5B</strain>
    </source>
</reference>
<keyword evidence="8" id="KW-0479">Metal-binding</keyword>
<keyword evidence="15" id="KW-0003">3Fe-4S</keyword>
<evidence type="ECO:0000256" key="13">
    <source>
        <dbReference type="ARBA" id="ARBA00023014"/>
    </source>
</evidence>
<dbReference type="Pfam" id="PF01493">
    <property type="entry name" value="GXGXG"/>
    <property type="match status" value="1"/>
</dbReference>
<evidence type="ECO:0000256" key="14">
    <source>
        <dbReference type="ARBA" id="ARBA00023164"/>
    </source>
</evidence>
<feature type="domain" description="Glutamine amidotransferase type-2" evidence="18">
    <location>
        <begin position="21"/>
        <end position="421"/>
    </location>
</feature>
<dbReference type="GO" id="GO:0004355">
    <property type="term" value="F:glutamate synthase (NADPH) activity"/>
    <property type="evidence" value="ECO:0007669"/>
    <property type="project" value="UniProtKB-EC"/>
</dbReference>
<dbReference type="Gene3D" id="3.20.20.70">
    <property type="entry name" value="Aldolase class I"/>
    <property type="match status" value="2"/>
</dbReference>
<dbReference type="NCBIfam" id="NF008730">
    <property type="entry name" value="PRK11750.1"/>
    <property type="match status" value="1"/>
</dbReference>
<keyword evidence="7" id="KW-0288">FMN</keyword>
<evidence type="ECO:0000256" key="16">
    <source>
        <dbReference type="ARBA" id="ARBA00029440"/>
    </source>
</evidence>
<comment type="caution">
    <text evidence="19">The sequence shown here is derived from an EMBL/GenBank/DDBJ whole genome shotgun (WGS) entry which is preliminary data.</text>
</comment>
<evidence type="ECO:0000256" key="4">
    <source>
        <dbReference type="ARBA" id="ARBA00009716"/>
    </source>
</evidence>
<dbReference type="FunFam" id="3.60.20.10:FF:000001">
    <property type="entry name" value="Glutamate synthase, large subunit"/>
    <property type="match status" value="1"/>
</dbReference>
<proteinExistence type="inferred from homology"/>
<dbReference type="InterPro" id="IPR013785">
    <property type="entry name" value="Aldolase_TIM"/>
</dbReference>
<dbReference type="EC" id="1.4.1.13" evidence="19"/>
<evidence type="ECO:0000256" key="6">
    <source>
        <dbReference type="ARBA" id="ARBA00022630"/>
    </source>
</evidence>
<evidence type="ECO:0000313" key="19">
    <source>
        <dbReference type="EMBL" id="MSR90570.1"/>
    </source>
</evidence>
<dbReference type="InterPro" id="IPR002932">
    <property type="entry name" value="Glu_synthdom"/>
</dbReference>
<dbReference type="GO" id="GO:0046872">
    <property type="term" value="F:metal ion binding"/>
    <property type="evidence" value="ECO:0007669"/>
    <property type="project" value="UniProtKB-KW"/>
</dbReference>
<dbReference type="SUPFAM" id="SSF51395">
    <property type="entry name" value="FMN-linked oxidoreductases"/>
    <property type="match status" value="1"/>
</dbReference>
<evidence type="ECO:0000256" key="1">
    <source>
        <dbReference type="ARBA" id="ARBA00001917"/>
    </source>
</evidence>
<evidence type="ECO:0000256" key="5">
    <source>
        <dbReference type="ARBA" id="ARBA00022605"/>
    </source>
</evidence>
<dbReference type="GO" id="GO:0051538">
    <property type="term" value="F:3 iron, 4 sulfur cluster binding"/>
    <property type="evidence" value="ECO:0007669"/>
    <property type="project" value="UniProtKB-KW"/>
</dbReference>
<keyword evidence="11 19" id="KW-0560">Oxidoreductase</keyword>
<dbReference type="Pfam" id="PF04898">
    <property type="entry name" value="Glu_syn_central"/>
    <property type="match status" value="1"/>
</dbReference>
<dbReference type="GO" id="GO:0006537">
    <property type="term" value="P:glutamate biosynthetic process"/>
    <property type="evidence" value="ECO:0007669"/>
    <property type="project" value="UniProtKB-KW"/>
</dbReference>
<dbReference type="Proteomes" id="UP000460287">
    <property type="component" value="Unassembled WGS sequence"/>
</dbReference>
<keyword evidence="12" id="KW-0408">Iron</keyword>
<dbReference type="CDD" id="cd00982">
    <property type="entry name" value="gltB_C"/>
    <property type="match status" value="1"/>
</dbReference>
<evidence type="ECO:0000256" key="9">
    <source>
        <dbReference type="ARBA" id="ARBA00022827"/>
    </source>
</evidence>
<evidence type="ECO:0000256" key="12">
    <source>
        <dbReference type="ARBA" id="ARBA00023004"/>
    </source>
</evidence>
<dbReference type="InterPro" id="IPR006982">
    <property type="entry name" value="Glu_synth_centr_N"/>
</dbReference>
<dbReference type="RefSeq" id="WP_154530456.1">
    <property type="nucleotide sequence ID" value="NZ_VULX01000003.1"/>
</dbReference>
<feature type="compositionally biased region" description="Basic and acidic residues" evidence="17">
    <location>
        <begin position="910"/>
        <end position="922"/>
    </location>
</feature>
<dbReference type="FunFam" id="3.20.20.70:FF:000031">
    <property type="entry name" value="Glutamate synthase 1 [NADH]"/>
    <property type="match status" value="1"/>
</dbReference>
<comment type="cofactor">
    <cofactor evidence="2">
        <name>[3Fe-4S] cluster</name>
        <dbReference type="ChEBI" id="CHEBI:21137"/>
    </cofactor>
</comment>
<evidence type="ECO:0000313" key="20">
    <source>
        <dbReference type="Proteomes" id="UP000460287"/>
    </source>
</evidence>
<evidence type="ECO:0000256" key="15">
    <source>
        <dbReference type="ARBA" id="ARBA00023291"/>
    </source>
</evidence>
<evidence type="ECO:0000256" key="8">
    <source>
        <dbReference type="ARBA" id="ARBA00022723"/>
    </source>
</evidence>
<dbReference type="Pfam" id="PF00310">
    <property type="entry name" value="GATase_2"/>
    <property type="match status" value="1"/>
</dbReference>
<evidence type="ECO:0000256" key="7">
    <source>
        <dbReference type="ARBA" id="ARBA00022643"/>
    </source>
</evidence>
<evidence type="ECO:0000256" key="10">
    <source>
        <dbReference type="ARBA" id="ARBA00022962"/>
    </source>
</evidence>
<accession>A0A7X2T0W1</accession>
<evidence type="ECO:0000256" key="11">
    <source>
        <dbReference type="ARBA" id="ARBA00023002"/>
    </source>
</evidence>
<dbReference type="FunFam" id="2.160.20.60:FF:000001">
    <property type="entry name" value="Glutamate synthase, large subunit"/>
    <property type="match status" value="1"/>
</dbReference>
<evidence type="ECO:0000256" key="2">
    <source>
        <dbReference type="ARBA" id="ARBA00001927"/>
    </source>
</evidence>
<evidence type="ECO:0000256" key="3">
    <source>
        <dbReference type="ARBA" id="ARBA00001974"/>
    </source>
</evidence>
<evidence type="ECO:0000256" key="17">
    <source>
        <dbReference type="SAM" id="MobiDB-lite"/>
    </source>
</evidence>
<keyword evidence="14" id="KW-0314">Glutamate biosynthesis</keyword>
<dbReference type="CDD" id="cd00713">
    <property type="entry name" value="GltS"/>
    <property type="match status" value="1"/>
</dbReference>
<dbReference type="SUPFAM" id="SSF69336">
    <property type="entry name" value="Alpha subunit of glutamate synthase, C-terminal domain"/>
    <property type="match status" value="1"/>
</dbReference>
<dbReference type="PANTHER" id="PTHR11938:SF133">
    <property type="entry name" value="GLUTAMATE SYNTHASE (NADH)"/>
    <property type="match status" value="1"/>
</dbReference>
<keyword evidence="6" id="KW-0285">Flavoprotein</keyword>
<dbReference type="Pfam" id="PF01645">
    <property type="entry name" value="Glu_synthase"/>
    <property type="match status" value="1"/>
</dbReference>
<dbReference type="InterPro" id="IPR050711">
    <property type="entry name" value="ET-N_metabolism_enzyme"/>
</dbReference>
<dbReference type="EMBL" id="VULX01000003">
    <property type="protein sequence ID" value="MSR90570.1"/>
    <property type="molecule type" value="Genomic_DNA"/>
</dbReference>
<dbReference type="Gene3D" id="2.160.20.60">
    <property type="entry name" value="Glutamate synthase, alpha subunit, C-terminal domain"/>
    <property type="match status" value="1"/>
</dbReference>
<feature type="region of interest" description="Disordered" evidence="17">
    <location>
        <begin position="901"/>
        <end position="922"/>
    </location>
</feature>
<comment type="cofactor">
    <cofactor evidence="3">
        <name>FAD</name>
        <dbReference type="ChEBI" id="CHEBI:57692"/>
    </cofactor>
</comment>
<organism evidence="19 20">
    <name type="scientific">Inconstantimicrobium porci</name>
    <dbReference type="NCBI Taxonomy" id="2652291"/>
    <lineage>
        <taxon>Bacteria</taxon>
        <taxon>Bacillati</taxon>
        <taxon>Bacillota</taxon>
        <taxon>Clostridia</taxon>
        <taxon>Eubacteriales</taxon>
        <taxon>Clostridiaceae</taxon>
        <taxon>Inconstantimicrobium</taxon>
    </lineage>
</organism>
<dbReference type="Gene3D" id="3.60.20.10">
    <property type="entry name" value="Glutamine Phosphoribosylpyrophosphate, subunit 1, domain 1"/>
    <property type="match status" value="1"/>
</dbReference>
<name>A0A7X2T0W1_9CLOT</name>
<sequence>MKKSMFSNKGLYNSKFEHDACGIGAIANIHGVKSHKVVLDALIMLSRLDHRGGIGADEDSGDGAGILVQIPHGFFKEVLREKGIKLPEEGKYAVANMFFSNDKDKNLMAISCLKGCLADNNLEIITIRDVPVTADRIGKAALLSMPVFKQVFVKKPDDIADQDDFERLLYMVRRETEKKLSLLDGFEKDTVYFESFSSRTIVYKGMLRGSQLQRFYNDLNDERFTSALSLVHSRFSTNTFPSWSKAHPNRYMIHNGEINTIRGNSNWLATRQNNFKSDVFGDNIKKVLPVINDAEGSDSAMLDNALEFFMMNGRELPEAVIMTIPEPWDKVDNMAQYKKDYYRYYANMMEPWDGPAAIVFTDGIKLGAVLDRNGLRPARYFVTNDGYLILSSEVGVLDINEENIKIKDRLRPGKMLLVDTKEEKIIDDEEIKNKYMKKNPYGKWLHDNMLELSDIKCCSNYEKIADLVTIQKCFGYHVEDIEASIVPMSTKGAEQIGAMGIDVPLAVLTDRPQLLFNYFKQLFAQVTNPPIDAIREKIVTSTETYLGSEGNILKETEENCRQLKLESPIISNDELKKIESLHRDGFNASVISILFDNDNEQGNLKKAMDNLFKVVDDAIGKGNNILILTDRGVSKEKAAIPSLLAVSGVHHYLIKKNKRISVSIVLESGEPRESHHFAALLGYGASAINPYIVYETIKDLSVRNIIECDYETAVNNYNKAALNGIVKILSKMGISTVQSYQAAQRFEAIGLNKEFIDKYFTGTVSVIEGIGIEEVQKEYLEKHNAAFNDTSEKLENDGSIKFKLGKEKHLFNPIAIRTLQKAVRTGDYQMYKQYSALIDSDDNIVTLRDVLGFKYVDKPLPMDEVEPVDSIVKRFKTGAMSYGSISKEAHEALAIAMNKIGGRSNSGEGGEDKERFESRNSEDNMCSAIKQVASGRFGVTSEYLVNAKEIQIKIAQGAKPGEGGHLPAAKVYPWIAKTRHSTTGVGLISPPPHHDIYSIEDLSQLIYDLKNANKEAEISVKLVSEAGVGTVAAGVAKGGAQIILISGYDGGTGAAARTSIKNTGLPWELGLAETNQTLIKNNLRGRVSLETDGKLMTGRDVAVAALLGAEQFGFATAPLIALGCVMMRVCNLNTCPLGIATQDEKLRKNFKGRPEYVVNFMRFVAEELREYMSKLGFRTVDEMVGRVDMMFQRKDLNVSKCSKLDLSSLLHKEETAEGYSNIYSSSEAYDFKLQNTLDEQKLVPMAKMALEYKKAVEIDTEISNTDRAAGTILGYEVTKRYPDGLKDDTIKINCQGSAGQSFAAFVPKGITMKVEGDLNDYAGKGLSGGKIIAYPPKNAGFEYDKNIIVGNVALYGATSGEAYFEGIAGERFAVRNSGAHAVVEGTGEHGCEYMTGGVVVVLGKIGKNFAAGMSGGIAYIYDEDRNAESNVNTDMIYIEKLSKNDEKIVLKMIKNHYSNTKSKKALRILENFDQETTKFIKIMPKDYEAMIELIKEKKEEGLSDYGAELAAFNMRNNR</sequence>
<keyword evidence="5" id="KW-0028">Amino-acid biosynthesis</keyword>
<evidence type="ECO:0000259" key="18">
    <source>
        <dbReference type="PROSITE" id="PS51278"/>
    </source>
</evidence>
<comment type="cofactor">
    <cofactor evidence="1">
        <name>FMN</name>
        <dbReference type="ChEBI" id="CHEBI:58210"/>
    </cofactor>
</comment>
<dbReference type="PROSITE" id="PS51278">
    <property type="entry name" value="GATASE_TYPE_2"/>
    <property type="match status" value="1"/>
</dbReference>
<dbReference type="InterPro" id="IPR029055">
    <property type="entry name" value="Ntn_hydrolases_N"/>
</dbReference>
<dbReference type="PANTHER" id="PTHR11938">
    <property type="entry name" value="FAD NADPH DEHYDROGENASE/OXIDOREDUCTASE"/>
    <property type="match status" value="1"/>
</dbReference>
<comment type="similarity">
    <text evidence="4">Belongs to the glutamate synthase family.</text>
</comment>
<comment type="pathway">
    <text evidence="16">Amino-acid biosynthesis.</text>
</comment>
<dbReference type="GO" id="GO:0019676">
    <property type="term" value="P:ammonia assimilation cycle"/>
    <property type="evidence" value="ECO:0007669"/>
    <property type="project" value="TreeGrafter"/>
</dbReference>
<keyword evidence="20" id="KW-1185">Reference proteome</keyword>
<dbReference type="InterPro" id="IPR002489">
    <property type="entry name" value="Glu_synth_asu_C"/>
</dbReference>
<protein>
    <submittedName>
        <fullName evidence="19">Glutamate synthase large subunit</fullName>
        <ecNumber evidence="19">1.4.1.13</ecNumber>
    </submittedName>
</protein>
<keyword evidence="9" id="KW-0274">FAD</keyword>
<gene>
    <name evidence="19" type="primary">gltB</name>
    <name evidence="19" type="ORF">FYJ33_03865</name>
</gene>
<dbReference type="SUPFAM" id="SSF56235">
    <property type="entry name" value="N-terminal nucleophile aminohydrolases (Ntn hydrolases)"/>
    <property type="match status" value="1"/>
</dbReference>
<dbReference type="CDD" id="cd02808">
    <property type="entry name" value="GltS_FMN"/>
    <property type="match status" value="1"/>
</dbReference>
<keyword evidence="10" id="KW-0315">Glutamine amidotransferase</keyword>
<dbReference type="InterPro" id="IPR017932">
    <property type="entry name" value="GATase_2_dom"/>
</dbReference>
<dbReference type="InterPro" id="IPR036485">
    <property type="entry name" value="Glu_synth_asu_C_sf"/>
</dbReference>